<keyword evidence="1 3" id="KW-0210">Decarboxylase</keyword>
<feature type="active site" description="Proton donor" evidence="3">
    <location>
        <position position="157"/>
    </location>
</feature>
<comment type="catalytic activity">
    <reaction evidence="3 4">
        <text>N-[(R)-4-phosphopantothenoyl]-L-cysteine + H(+) = (R)-4'-phosphopantetheine + CO2</text>
        <dbReference type="Rhea" id="RHEA:16793"/>
        <dbReference type="ChEBI" id="CHEBI:15378"/>
        <dbReference type="ChEBI" id="CHEBI:16526"/>
        <dbReference type="ChEBI" id="CHEBI:59458"/>
        <dbReference type="ChEBI" id="CHEBI:61723"/>
        <dbReference type="EC" id="4.1.1.36"/>
    </reaction>
</comment>
<dbReference type="GO" id="GO:0015937">
    <property type="term" value="P:coenzyme A biosynthetic process"/>
    <property type="evidence" value="ECO:0007669"/>
    <property type="project" value="UniProtKB-UniRule"/>
</dbReference>
<sequence>MKSKIIILGISGGIAAVKAPELMRLLTKKGYQVECVLTRSAVNFVKLPGVKVYVDLFESGFNAKKVLVQRQVEHIALADKADLILIAPATANLMAKLAHGIADDYLTTLILATKAPVIICPAMNVNMWNHPAVKENLAKVKQLGYEIINPVAGRLACGYEGLGRLAELKKITAAVVERLKISDSLRGKKILVTAGPTREPIDSVRFITNASSGKMGTAIAEAAKKRGAEVRLLMGQTDFVTGQDLLALVKKTTPDYDIIFHTAAVGDFGVQTRPGKLSSRRPVNLRLETQVKILEQIKKFNPKIRVIGFKAEYGLPGKLTVQFGADATIYNDVSRKDIGFASDDNEVILVMPGRKIKIKKTSKTIVAGKLLDFLVRHYRWKFLGGEF</sequence>
<evidence type="ECO:0000256" key="3">
    <source>
        <dbReference type="HAMAP-Rule" id="MF_02225"/>
    </source>
</evidence>
<comment type="pathway">
    <text evidence="3 4">Cofactor biosynthesis; coenzyme A biosynthesis; CoA from (R)-pantothenate: step 3/5.</text>
</comment>
<feature type="binding site" evidence="3">
    <location>
        <position position="267"/>
    </location>
    <ligand>
        <name>CTP</name>
        <dbReference type="ChEBI" id="CHEBI:37563"/>
    </ligand>
</feature>
<comment type="caution">
    <text evidence="7">The sequence shown here is derived from an EMBL/GenBank/DDBJ whole genome shotgun (WGS) entry which is preliminary data.</text>
</comment>
<dbReference type="EC" id="6.3.2.5" evidence="3"/>
<dbReference type="GO" id="GO:0004633">
    <property type="term" value="F:phosphopantothenoylcysteine decarboxylase activity"/>
    <property type="evidence" value="ECO:0007669"/>
    <property type="project" value="UniProtKB-UniRule"/>
</dbReference>
<comment type="cofactor">
    <cofactor evidence="3">
        <name>Mg(2+)</name>
        <dbReference type="ChEBI" id="CHEBI:18420"/>
    </cofactor>
</comment>
<dbReference type="SUPFAM" id="SSF102645">
    <property type="entry name" value="CoaB-like"/>
    <property type="match status" value="1"/>
</dbReference>
<keyword evidence="3 4" id="KW-0285">Flavoprotein</keyword>
<dbReference type="EMBL" id="MNUI01000040">
    <property type="protein sequence ID" value="OIN89195.1"/>
    <property type="molecule type" value="Genomic_DNA"/>
</dbReference>
<evidence type="ECO:0000256" key="1">
    <source>
        <dbReference type="ARBA" id="ARBA00022793"/>
    </source>
</evidence>
<evidence type="ECO:0000256" key="4">
    <source>
        <dbReference type="RuleBase" id="RU364078"/>
    </source>
</evidence>
<feature type="region of interest" description="Phosphopantothenate--cysteine ligase" evidence="3">
    <location>
        <begin position="190"/>
        <end position="387"/>
    </location>
</feature>
<name>A0A1J4RP71_9BACT</name>
<keyword evidence="3" id="KW-0511">Multifunctional enzyme</keyword>
<dbReference type="EC" id="4.1.1.36" evidence="3"/>
<dbReference type="Pfam" id="PF02441">
    <property type="entry name" value="Flavoprotein"/>
    <property type="match status" value="1"/>
</dbReference>
<dbReference type="GO" id="GO:0071513">
    <property type="term" value="C:phosphopantothenoylcysteine decarboxylase complex"/>
    <property type="evidence" value="ECO:0007669"/>
    <property type="project" value="TreeGrafter"/>
</dbReference>
<dbReference type="GO" id="GO:0046872">
    <property type="term" value="F:metal ion binding"/>
    <property type="evidence" value="ECO:0007669"/>
    <property type="project" value="UniProtKB-KW"/>
</dbReference>
<feature type="domain" description="DNA/pantothenate metabolism flavoprotein C-terminal" evidence="6">
    <location>
        <begin position="185"/>
        <end position="375"/>
    </location>
</feature>
<dbReference type="STRING" id="1805034.AUJ59_02355"/>
<gene>
    <name evidence="3" type="primary">coaBC</name>
    <name evidence="7" type="ORF">AUJ59_02355</name>
</gene>
<comment type="similarity">
    <text evidence="3 4">In the N-terminal section; belongs to the HFCD (homo-oligomeric flavin containing Cys decarboxylase) superfamily.</text>
</comment>
<dbReference type="PANTHER" id="PTHR14359:SF6">
    <property type="entry name" value="PHOSPHOPANTOTHENOYLCYSTEINE DECARBOXYLASE"/>
    <property type="match status" value="1"/>
</dbReference>
<reference evidence="7 8" key="1">
    <citation type="journal article" date="2016" name="Environ. Microbiol.">
        <title>Genomic resolution of a cold subsurface aquifer community provides metabolic insights for novel microbes adapted to high CO concentrations.</title>
        <authorList>
            <person name="Probst A.J."/>
            <person name="Castelle C.J."/>
            <person name="Singh A."/>
            <person name="Brown C.T."/>
            <person name="Anantharaman K."/>
            <person name="Sharon I."/>
            <person name="Hug L.A."/>
            <person name="Burstein D."/>
            <person name="Emerson J.B."/>
            <person name="Thomas B.C."/>
            <person name="Banfield J.F."/>
        </authorList>
    </citation>
    <scope>NUCLEOTIDE SEQUENCE [LARGE SCALE GENOMIC DNA]</scope>
    <source>
        <strain evidence="7">CG1_02_47_37</strain>
    </source>
</reference>
<feature type="binding site" evidence="3">
    <location>
        <position position="318"/>
    </location>
    <ligand>
        <name>CTP</name>
        <dbReference type="ChEBI" id="CHEBI:37563"/>
    </ligand>
</feature>
<comment type="pathway">
    <text evidence="3 4">Cofactor biosynthesis; coenzyme A biosynthesis; CoA from (R)-pantothenate: step 2/5.</text>
</comment>
<dbReference type="Pfam" id="PF04127">
    <property type="entry name" value="DFP"/>
    <property type="match status" value="1"/>
</dbReference>
<feature type="binding site" evidence="3">
    <location>
        <position position="309"/>
    </location>
    <ligand>
        <name>CTP</name>
        <dbReference type="ChEBI" id="CHEBI:37563"/>
    </ligand>
</feature>
<dbReference type="NCBIfam" id="TIGR00521">
    <property type="entry name" value="coaBC_dfp"/>
    <property type="match status" value="1"/>
</dbReference>
<evidence type="ECO:0000259" key="6">
    <source>
        <dbReference type="Pfam" id="PF04127"/>
    </source>
</evidence>
<keyword evidence="2 3" id="KW-0456">Lyase</keyword>
<evidence type="ECO:0000259" key="5">
    <source>
        <dbReference type="Pfam" id="PF02441"/>
    </source>
</evidence>
<feature type="region of interest" description="Phosphopantothenoylcysteine decarboxylase" evidence="3">
    <location>
        <begin position="1"/>
        <end position="189"/>
    </location>
</feature>
<keyword evidence="3 4" id="KW-0436">Ligase</keyword>
<dbReference type="SUPFAM" id="SSF52507">
    <property type="entry name" value="Homo-oligomeric flavin-containing Cys decarboxylases, HFCD"/>
    <property type="match status" value="1"/>
</dbReference>
<dbReference type="InterPro" id="IPR036551">
    <property type="entry name" value="Flavin_trans-like"/>
</dbReference>
<keyword evidence="3 4" id="KW-0288">FMN</keyword>
<dbReference type="GO" id="GO:0015941">
    <property type="term" value="P:pantothenate catabolic process"/>
    <property type="evidence" value="ECO:0007669"/>
    <property type="project" value="InterPro"/>
</dbReference>
<evidence type="ECO:0000313" key="7">
    <source>
        <dbReference type="EMBL" id="OIN89195.1"/>
    </source>
</evidence>
<dbReference type="Gene3D" id="3.40.50.10300">
    <property type="entry name" value="CoaB-like"/>
    <property type="match status" value="1"/>
</dbReference>
<dbReference type="InterPro" id="IPR005252">
    <property type="entry name" value="CoaBC"/>
</dbReference>
<keyword evidence="3" id="KW-0479">Metal-binding</keyword>
<accession>A0A1J4RP71</accession>
<dbReference type="UniPathway" id="UPA00241">
    <property type="reaction ID" value="UER00353"/>
</dbReference>
<comment type="similarity">
    <text evidence="3 4">In the C-terminal section; belongs to the PPC synthetase family.</text>
</comment>
<comment type="caution">
    <text evidence="3">Lacks conserved residue(s) required for the propagation of feature annotation.</text>
</comment>
<comment type="cofactor">
    <cofactor evidence="3">
        <name>FMN</name>
        <dbReference type="ChEBI" id="CHEBI:58210"/>
    </cofactor>
    <text evidence="3">Binds 1 FMN per subunit.</text>
</comment>
<comment type="function">
    <text evidence="4">Catalyzes two steps in the biosynthesis of coenzyme A. In the first step cysteine is conjugated to 4'-phosphopantothenate to form 4-phosphopantothenoylcysteine, in the latter compound is decarboxylated to form 4'-phosphopantotheine.</text>
</comment>
<protein>
    <recommendedName>
        <fullName evidence="3">Coenzyme A biosynthesis bifunctional protein CoaBC</fullName>
    </recommendedName>
    <alternativeName>
        <fullName evidence="3">DNA/pantothenate metabolism flavoprotein</fullName>
    </alternativeName>
    <alternativeName>
        <fullName evidence="3">Phosphopantothenoylcysteine synthetase/decarboxylase</fullName>
        <shortName evidence="3">PPCS-PPCDC</shortName>
    </alternativeName>
    <domain>
        <recommendedName>
            <fullName evidence="3">Phosphopantothenoylcysteine decarboxylase</fullName>
            <shortName evidence="3">PPC decarboxylase</shortName>
            <shortName evidence="3">PPC-DC</shortName>
            <ecNumber evidence="3">4.1.1.36</ecNumber>
        </recommendedName>
        <alternativeName>
            <fullName evidence="3">CoaC</fullName>
        </alternativeName>
    </domain>
    <domain>
        <recommendedName>
            <fullName evidence="3">Phosphopantothenate--cysteine ligase</fullName>
            <ecNumber evidence="3">6.3.2.5</ecNumber>
        </recommendedName>
        <alternativeName>
            <fullName evidence="3">CoaB</fullName>
        </alternativeName>
        <alternativeName>
            <fullName evidence="3">Phosphopantothenoylcysteine synthetase</fullName>
            <shortName evidence="3">PPC synthetase</shortName>
            <shortName evidence="3">PPC-S</shortName>
        </alternativeName>
    </domain>
</protein>
<organism evidence="7 8">
    <name type="scientific">Candidatus Beckwithbacteria bacterium CG1_02_47_37</name>
    <dbReference type="NCBI Taxonomy" id="1805034"/>
    <lineage>
        <taxon>Bacteria</taxon>
        <taxon>Candidatus Beckwithiibacteriota</taxon>
    </lineage>
</organism>
<dbReference type="InterPro" id="IPR007085">
    <property type="entry name" value="DNA/pantothenate-metab_flavo_C"/>
</dbReference>
<dbReference type="HAMAP" id="MF_02225">
    <property type="entry name" value="CoaBC"/>
    <property type="match status" value="1"/>
</dbReference>
<proteinExistence type="inferred from homology"/>
<dbReference type="InterPro" id="IPR035929">
    <property type="entry name" value="CoaB-like_sf"/>
</dbReference>
<dbReference type="Proteomes" id="UP000183144">
    <property type="component" value="Unassembled WGS sequence"/>
</dbReference>
<keyword evidence="3" id="KW-0460">Magnesium</keyword>
<evidence type="ECO:0000256" key="2">
    <source>
        <dbReference type="ARBA" id="ARBA00023239"/>
    </source>
</evidence>
<feature type="binding site" evidence="3">
    <location>
        <position position="276"/>
    </location>
    <ligand>
        <name>CTP</name>
        <dbReference type="ChEBI" id="CHEBI:37563"/>
    </ligand>
</feature>
<dbReference type="GO" id="GO:0004632">
    <property type="term" value="F:phosphopantothenate--cysteine ligase activity"/>
    <property type="evidence" value="ECO:0007669"/>
    <property type="project" value="UniProtKB-UniRule"/>
</dbReference>
<dbReference type="Gene3D" id="3.40.50.1950">
    <property type="entry name" value="Flavin prenyltransferase-like"/>
    <property type="match status" value="1"/>
</dbReference>
<dbReference type="PANTHER" id="PTHR14359">
    <property type="entry name" value="HOMO-OLIGOMERIC FLAVIN CONTAINING CYS DECARBOXYLASE FAMILY"/>
    <property type="match status" value="1"/>
</dbReference>
<feature type="domain" description="Flavoprotein" evidence="5">
    <location>
        <begin position="5"/>
        <end position="176"/>
    </location>
</feature>
<dbReference type="GO" id="GO:0010181">
    <property type="term" value="F:FMN binding"/>
    <property type="evidence" value="ECO:0007669"/>
    <property type="project" value="UniProtKB-UniRule"/>
</dbReference>
<comment type="function">
    <text evidence="3">Catalyzes two sequential steps in the biosynthesis of coenzyme A. In the first step cysteine is conjugated to 4'-phosphopantothenate to form 4-phosphopantothenoylcysteine. In the second step the latter compound is decarboxylated to form 4'-phosphopantotheine.</text>
</comment>
<evidence type="ECO:0000313" key="8">
    <source>
        <dbReference type="Proteomes" id="UP000183144"/>
    </source>
</evidence>
<dbReference type="AlphaFoldDB" id="A0A1J4RP71"/>
<dbReference type="InterPro" id="IPR003382">
    <property type="entry name" value="Flavoprotein"/>
</dbReference>
<comment type="catalytic activity">
    <reaction evidence="3 4">
        <text>(R)-4'-phosphopantothenate + L-cysteine + CTP = N-[(R)-4-phosphopantothenoyl]-L-cysteine + CMP + diphosphate + H(+)</text>
        <dbReference type="Rhea" id="RHEA:19397"/>
        <dbReference type="ChEBI" id="CHEBI:10986"/>
        <dbReference type="ChEBI" id="CHEBI:15378"/>
        <dbReference type="ChEBI" id="CHEBI:33019"/>
        <dbReference type="ChEBI" id="CHEBI:35235"/>
        <dbReference type="ChEBI" id="CHEBI:37563"/>
        <dbReference type="ChEBI" id="CHEBI:59458"/>
        <dbReference type="ChEBI" id="CHEBI:60377"/>
        <dbReference type="EC" id="6.3.2.5"/>
    </reaction>
</comment>